<keyword evidence="4" id="KW-1185">Reference proteome</keyword>
<dbReference type="KEGG" id="lng:BSQ50_10005"/>
<dbReference type="PROSITE" id="PS51096">
    <property type="entry name" value="PTS_EIIA_TYPE_4"/>
    <property type="match status" value="1"/>
</dbReference>
<proteinExistence type="predicted"/>
<name>A0A3S6QYK7_9LACO</name>
<dbReference type="RefSeq" id="WP_057885250.1">
    <property type="nucleotide sequence ID" value="NZ_CP018180.1"/>
</dbReference>
<evidence type="ECO:0000313" key="3">
    <source>
        <dbReference type="EMBL" id="AUJ32839.1"/>
    </source>
</evidence>
<dbReference type="GeneID" id="78523014"/>
<evidence type="ECO:0000313" key="4">
    <source>
        <dbReference type="Proteomes" id="UP000324497"/>
    </source>
</evidence>
<evidence type="ECO:0000259" key="2">
    <source>
        <dbReference type="PROSITE" id="PS51096"/>
    </source>
</evidence>
<protein>
    <submittedName>
        <fullName evidence="3">PTS fructose transporter subunit IIA</fullName>
    </submittedName>
</protein>
<dbReference type="InterPro" id="IPR051471">
    <property type="entry name" value="Bacterial_PTS_sugar_comp"/>
</dbReference>
<dbReference type="Gene3D" id="3.40.50.510">
    <property type="entry name" value="Phosphotransferase system, mannose-type IIA component"/>
    <property type="match status" value="1"/>
</dbReference>
<sequence length="145" mass="15392">MKYLLLVSHGEFSQGLKSSLAMFAADKVEEVVAVGLKNGESVEQLADRFKQQLAELGTGNSFVVLGDIIGGSPLTTVCNVLAQADILKQTIVLGGMNLPMALNAVMLKDTLSGADFVQAVLSEAQSSLKEFKPSSDLDDDDDEDI</sequence>
<organism evidence="3 4">
    <name type="scientific">Liquorilactobacillus nagelii</name>
    <dbReference type="NCBI Taxonomy" id="82688"/>
    <lineage>
        <taxon>Bacteria</taxon>
        <taxon>Bacillati</taxon>
        <taxon>Bacillota</taxon>
        <taxon>Bacilli</taxon>
        <taxon>Lactobacillales</taxon>
        <taxon>Lactobacillaceae</taxon>
        <taxon>Liquorilactobacillus</taxon>
    </lineage>
</organism>
<gene>
    <name evidence="3" type="ORF">BSQ50_10005</name>
</gene>
<dbReference type="GO" id="GO:0016740">
    <property type="term" value="F:transferase activity"/>
    <property type="evidence" value="ECO:0007669"/>
    <property type="project" value="UniProtKB-KW"/>
</dbReference>
<dbReference type="GO" id="GO:0009401">
    <property type="term" value="P:phosphoenolpyruvate-dependent sugar phosphotransferase system"/>
    <property type="evidence" value="ECO:0007669"/>
    <property type="project" value="InterPro"/>
</dbReference>
<dbReference type="InterPro" id="IPR004701">
    <property type="entry name" value="PTS_EIIA_man-typ"/>
</dbReference>
<dbReference type="AlphaFoldDB" id="A0A3S6QYK7"/>
<evidence type="ECO:0000256" key="1">
    <source>
        <dbReference type="ARBA" id="ARBA00022679"/>
    </source>
</evidence>
<keyword evidence="1" id="KW-0808">Transferase</keyword>
<dbReference type="Pfam" id="PF03610">
    <property type="entry name" value="EIIA-man"/>
    <property type="match status" value="1"/>
</dbReference>
<dbReference type="InterPro" id="IPR036662">
    <property type="entry name" value="PTS_EIIA_man-typ_sf"/>
</dbReference>
<feature type="domain" description="PTS EIIA type-4" evidence="2">
    <location>
        <begin position="1"/>
        <end position="128"/>
    </location>
</feature>
<accession>A0A3S6QYK7</accession>
<dbReference type="PANTHER" id="PTHR33799">
    <property type="entry name" value="PTS PERMEASE-RELATED-RELATED"/>
    <property type="match status" value="1"/>
</dbReference>
<reference evidence="3 4" key="1">
    <citation type="submission" date="2016-11" db="EMBL/GenBank/DDBJ databases">
        <title>Interaction between Lactobacillus species and yeast in water kefir.</title>
        <authorList>
            <person name="Behr J."/>
            <person name="Xu D."/>
            <person name="Vogel R.F."/>
        </authorList>
    </citation>
    <scope>NUCLEOTIDE SEQUENCE [LARGE SCALE GENOMIC DNA]</scope>
    <source>
        <strain evidence="3 4">TMW 1.1827</strain>
    </source>
</reference>
<dbReference type="EMBL" id="CP018180">
    <property type="protein sequence ID" value="AUJ32839.1"/>
    <property type="molecule type" value="Genomic_DNA"/>
</dbReference>
<dbReference type="PANTHER" id="PTHR33799:SF1">
    <property type="entry name" value="PTS SYSTEM MANNOSE-SPECIFIC EIIAB COMPONENT-RELATED"/>
    <property type="match status" value="1"/>
</dbReference>
<dbReference type="SUPFAM" id="SSF53062">
    <property type="entry name" value="PTS system fructose IIA component-like"/>
    <property type="match status" value="1"/>
</dbReference>
<dbReference type="GO" id="GO:0016020">
    <property type="term" value="C:membrane"/>
    <property type="evidence" value="ECO:0007669"/>
    <property type="project" value="InterPro"/>
</dbReference>
<dbReference type="Proteomes" id="UP000324497">
    <property type="component" value="Chromosome"/>
</dbReference>